<keyword evidence="7" id="KW-0067">ATP-binding</keyword>
<evidence type="ECO:0000256" key="1">
    <source>
        <dbReference type="ARBA" id="ARBA00000085"/>
    </source>
</evidence>
<keyword evidence="4" id="KW-0808">Transferase</keyword>
<proteinExistence type="predicted"/>
<evidence type="ECO:0000256" key="8">
    <source>
        <dbReference type="ARBA" id="ARBA00023012"/>
    </source>
</evidence>
<keyword evidence="11" id="KW-0472">Membrane</keyword>
<keyword evidence="5" id="KW-0547">Nucleotide-binding</keyword>
<feature type="transmembrane region" description="Helical" evidence="11">
    <location>
        <begin position="120"/>
        <end position="137"/>
    </location>
</feature>
<protein>
    <recommendedName>
        <fullName evidence="2">histidine kinase</fullName>
        <ecNumber evidence="2">2.7.13.3</ecNumber>
    </recommendedName>
</protein>
<evidence type="ECO:0000313" key="15">
    <source>
        <dbReference type="Proteomes" id="UP000198688"/>
    </source>
</evidence>
<dbReference type="EMBL" id="LT629758">
    <property type="protein sequence ID" value="SDS12004.1"/>
    <property type="molecule type" value="Genomic_DNA"/>
</dbReference>
<name>A0A1H1PLM3_9ACTN</name>
<evidence type="ECO:0000256" key="3">
    <source>
        <dbReference type="ARBA" id="ARBA00022553"/>
    </source>
</evidence>
<keyword evidence="15" id="KW-1185">Reference proteome</keyword>
<keyword evidence="6 14" id="KW-0418">Kinase</keyword>
<evidence type="ECO:0000256" key="6">
    <source>
        <dbReference type="ARBA" id="ARBA00022777"/>
    </source>
</evidence>
<dbReference type="AlphaFoldDB" id="A0A1H1PLM3"/>
<feature type="domain" description="DUF7134" evidence="13">
    <location>
        <begin position="33"/>
        <end position="170"/>
    </location>
</feature>
<evidence type="ECO:0000259" key="12">
    <source>
        <dbReference type="Pfam" id="PF07730"/>
    </source>
</evidence>
<evidence type="ECO:0000256" key="7">
    <source>
        <dbReference type="ARBA" id="ARBA00022840"/>
    </source>
</evidence>
<dbReference type="InterPro" id="IPR055558">
    <property type="entry name" value="DUF7134"/>
</dbReference>
<dbReference type="STRING" id="113562.SAMN04489716_0055"/>
<feature type="transmembrane region" description="Helical" evidence="11">
    <location>
        <begin position="31"/>
        <end position="49"/>
    </location>
</feature>
<dbReference type="Gene3D" id="1.20.5.1930">
    <property type="match status" value="1"/>
</dbReference>
<dbReference type="RefSeq" id="WP_231953914.1">
    <property type="nucleotide sequence ID" value="NZ_BOMJ01000019.1"/>
</dbReference>
<dbReference type="Proteomes" id="UP000198688">
    <property type="component" value="Chromosome I"/>
</dbReference>
<accession>A0A1H1PLM3</accession>
<keyword evidence="11" id="KW-1133">Transmembrane helix</keyword>
<keyword evidence="8" id="KW-0902">Two-component regulatory system</keyword>
<dbReference type="InterPro" id="IPR036890">
    <property type="entry name" value="HATPase_C_sf"/>
</dbReference>
<reference evidence="14 15" key="1">
    <citation type="submission" date="2016-10" db="EMBL/GenBank/DDBJ databases">
        <authorList>
            <person name="de Groot N.N."/>
        </authorList>
    </citation>
    <scope>NUCLEOTIDE SEQUENCE [LARGE SCALE GENOMIC DNA]</scope>
    <source>
        <strain evidence="14 15">DSM 43941</strain>
    </source>
</reference>
<organism evidence="14 15">
    <name type="scientific">Actinoplanes derwentensis</name>
    <dbReference type="NCBI Taxonomy" id="113562"/>
    <lineage>
        <taxon>Bacteria</taxon>
        <taxon>Bacillati</taxon>
        <taxon>Actinomycetota</taxon>
        <taxon>Actinomycetes</taxon>
        <taxon>Micromonosporales</taxon>
        <taxon>Micromonosporaceae</taxon>
        <taxon>Actinoplanes</taxon>
    </lineage>
</organism>
<keyword evidence="9" id="KW-0175">Coiled coil</keyword>
<evidence type="ECO:0000256" key="2">
    <source>
        <dbReference type="ARBA" id="ARBA00012438"/>
    </source>
</evidence>
<keyword evidence="3" id="KW-0597">Phosphoprotein</keyword>
<dbReference type="PANTHER" id="PTHR24421">
    <property type="entry name" value="NITRATE/NITRITE SENSOR PROTEIN NARX-RELATED"/>
    <property type="match status" value="1"/>
</dbReference>
<evidence type="ECO:0000256" key="4">
    <source>
        <dbReference type="ARBA" id="ARBA00022679"/>
    </source>
</evidence>
<feature type="domain" description="Signal transduction histidine kinase subgroup 3 dimerisation and phosphoacceptor" evidence="12">
    <location>
        <begin position="198"/>
        <end position="262"/>
    </location>
</feature>
<feature type="region of interest" description="Disordered" evidence="10">
    <location>
        <begin position="342"/>
        <end position="412"/>
    </location>
</feature>
<dbReference type="Gene3D" id="3.30.565.10">
    <property type="entry name" value="Histidine kinase-like ATPase, C-terminal domain"/>
    <property type="match status" value="1"/>
</dbReference>
<dbReference type="EC" id="2.7.13.3" evidence="2"/>
<dbReference type="GO" id="GO:0005524">
    <property type="term" value="F:ATP binding"/>
    <property type="evidence" value="ECO:0007669"/>
    <property type="project" value="UniProtKB-KW"/>
</dbReference>
<feature type="transmembrane region" description="Helical" evidence="11">
    <location>
        <begin position="61"/>
        <end position="78"/>
    </location>
</feature>
<feature type="compositionally biased region" description="Low complexity" evidence="10">
    <location>
        <begin position="389"/>
        <end position="412"/>
    </location>
</feature>
<sequence>MTGTQNEPAPVASGRPRFSRSWMGRVWDGRAWDVAAILVSWFGGLLLAGDAAEIRGLDDDTTFLIFLSGCVLSLALWWRRSHPMPVALFLAAAATVDDAAGAAALIALYTVVARRRGRPVVAIVAVNLLGGAVYSVLYPDPSVPTVVSLVLSVAITATTVALGTAARSRRELIESLRERAARAEEESRLRADTLRALERERIAREMHDALAHRISMVSLHAGALHIRPDLTPDEVARAATLIRDSAAQALDDLREILGILRAGPTEDLRPQPDLSHVPELVAEAGRAGLSVTFTDRLGSPPVGASLGRTVYRLIQEGLTNAAKHAPSTPVTVLLDGDPSSGLHIHISNPLPTRPRRPTPPVPRSEPSAFRSASAESHSRWKPAGPRAASAESHSRSGPSGSRSVSAGSPSGSGLIGLAERVDLLDGRLRHGVYGDPRTGLTFDLEAWLPWPPTPSTP</sequence>
<keyword evidence="11" id="KW-0812">Transmembrane</keyword>
<comment type="catalytic activity">
    <reaction evidence="1">
        <text>ATP + protein L-histidine = ADP + protein N-phospho-L-histidine.</text>
        <dbReference type="EC" id="2.7.13.3"/>
    </reaction>
</comment>
<evidence type="ECO:0000256" key="9">
    <source>
        <dbReference type="SAM" id="Coils"/>
    </source>
</evidence>
<evidence type="ECO:0000313" key="14">
    <source>
        <dbReference type="EMBL" id="SDS12004.1"/>
    </source>
</evidence>
<gene>
    <name evidence="14" type="ORF">SAMN04489716_0055</name>
</gene>
<dbReference type="InterPro" id="IPR011712">
    <property type="entry name" value="Sig_transdc_His_kin_sub3_dim/P"/>
</dbReference>
<evidence type="ECO:0000256" key="10">
    <source>
        <dbReference type="SAM" id="MobiDB-lite"/>
    </source>
</evidence>
<evidence type="ECO:0000259" key="13">
    <source>
        <dbReference type="Pfam" id="PF23539"/>
    </source>
</evidence>
<dbReference type="InterPro" id="IPR050482">
    <property type="entry name" value="Sensor_HK_TwoCompSys"/>
</dbReference>
<feature type="transmembrane region" description="Helical" evidence="11">
    <location>
        <begin position="143"/>
        <end position="166"/>
    </location>
</feature>
<dbReference type="Pfam" id="PF07730">
    <property type="entry name" value="HisKA_3"/>
    <property type="match status" value="1"/>
</dbReference>
<evidence type="ECO:0000256" key="11">
    <source>
        <dbReference type="SAM" id="Phobius"/>
    </source>
</evidence>
<dbReference type="GO" id="GO:0016020">
    <property type="term" value="C:membrane"/>
    <property type="evidence" value="ECO:0007669"/>
    <property type="project" value="InterPro"/>
</dbReference>
<feature type="coiled-coil region" evidence="9">
    <location>
        <begin position="166"/>
        <end position="200"/>
    </location>
</feature>
<evidence type="ECO:0000256" key="5">
    <source>
        <dbReference type="ARBA" id="ARBA00022741"/>
    </source>
</evidence>
<feature type="transmembrane region" description="Helical" evidence="11">
    <location>
        <begin position="84"/>
        <end position="108"/>
    </location>
</feature>
<dbReference type="PANTHER" id="PTHR24421:SF10">
    <property type="entry name" value="NITRATE_NITRITE SENSOR PROTEIN NARQ"/>
    <property type="match status" value="1"/>
</dbReference>
<dbReference type="GO" id="GO:0000155">
    <property type="term" value="F:phosphorelay sensor kinase activity"/>
    <property type="evidence" value="ECO:0007669"/>
    <property type="project" value="InterPro"/>
</dbReference>
<dbReference type="Pfam" id="PF23539">
    <property type="entry name" value="DUF7134"/>
    <property type="match status" value="1"/>
</dbReference>
<dbReference type="GO" id="GO:0046983">
    <property type="term" value="F:protein dimerization activity"/>
    <property type="evidence" value="ECO:0007669"/>
    <property type="project" value="InterPro"/>
</dbReference>